<protein>
    <submittedName>
        <fullName evidence="1">Uncharacterized protein</fullName>
    </submittedName>
</protein>
<gene>
    <name evidence="1" type="ORF">IR213_15375</name>
</gene>
<keyword evidence="2" id="KW-1185">Reference proteome</keyword>
<dbReference type="AlphaFoldDB" id="A0A930Y0H5"/>
<name>A0A930Y0H5_9FLAO</name>
<accession>A0A930Y0H5</accession>
<sequence>MKKERILISQDNSLLDSICSDLRHFKPLLENLKTIYESLEIGPFTPQIYGEIVYSGTGEISKRFRASIEADIKKMGVSKSIIKDNITSGAETLLNQFVVYVNELKRFRPDTFSREQKLNLKCISLNEKGFVITSDDKEDILESQCRIYIETDEEHELYNALLKFIEAFDNFDKNIVELGITTNPYANKLGSVAEMFLIPENGKYKVKPESIRWAINRKNLLKSNKGNH</sequence>
<dbReference type="EMBL" id="JADHEC010000055">
    <property type="protein sequence ID" value="MBF2709953.1"/>
    <property type="molecule type" value="Genomic_DNA"/>
</dbReference>
<proteinExistence type="predicted"/>
<dbReference type="RefSeq" id="WP_194313183.1">
    <property type="nucleotide sequence ID" value="NZ_JADHEC010000055.1"/>
</dbReference>
<evidence type="ECO:0000313" key="1">
    <source>
        <dbReference type="EMBL" id="MBF2709953.1"/>
    </source>
</evidence>
<dbReference type="Proteomes" id="UP000646211">
    <property type="component" value="Unassembled WGS sequence"/>
</dbReference>
<evidence type="ECO:0000313" key="2">
    <source>
        <dbReference type="Proteomes" id="UP000646211"/>
    </source>
</evidence>
<organism evidence="1 2">
    <name type="scientific">Flavobacterium soyangense</name>
    <dbReference type="NCBI Taxonomy" id="2023265"/>
    <lineage>
        <taxon>Bacteria</taxon>
        <taxon>Pseudomonadati</taxon>
        <taxon>Bacteroidota</taxon>
        <taxon>Flavobacteriia</taxon>
        <taxon>Flavobacteriales</taxon>
        <taxon>Flavobacteriaceae</taxon>
        <taxon>Flavobacterium</taxon>
    </lineage>
</organism>
<reference evidence="1" key="1">
    <citation type="submission" date="2020-11" db="EMBL/GenBank/DDBJ databases">
        <title>Genome of Flavobacterium soyangense.</title>
        <authorList>
            <person name="Liu Q."/>
            <person name="Xin Y.-H."/>
        </authorList>
    </citation>
    <scope>NUCLEOTIDE SEQUENCE</scope>
    <source>
        <strain evidence="1">CGMCC 1.13493</strain>
    </source>
</reference>
<comment type="caution">
    <text evidence="1">The sequence shown here is derived from an EMBL/GenBank/DDBJ whole genome shotgun (WGS) entry which is preliminary data.</text>
</comment>